<reference evidence="1 2" key="1">
    <citation type="journal article" date="2015" name="Genome Announc.">
        <title>Complete Genome Sequence of Cupriavidus basilensis 4G11, Isolated from the Oak Ridge Field Research Center Site.</title>
        <authorList>
            <person name="Ray J."/>
            <person name="Waters R.J."/>
            <person name="Skerker J.M."/>
            <person name="Kuehl J.V."/>
            <person name="Price M.N."/>
            <person name="Huang J."/>
            <person name="Chakraborty R."/>
            <person name="Arkin A.P."/>
            <person name="Deutschbauer A."/>
        </authorList>
    </citation>
    <scope>NUCLEOTIDE SEQUENCE [LARGE SCALE GENOMIC DNA]</scope>
    <source>
        <strain evidence="1">4G11</strain>
    </source>
</reference>
<dbReference type="AlphaFoldDB" id="A0A0C4Y796"/>
<gene>
    <name evidence="1" type="ORF">RR42_m1396</name>
</gene>
<evidence type="ECO:0000313" key="1">
    <source>
        <dbReference type="EMBL" id="AJG18798.1"/>
    </source>
</evidence>
<protein>
    <submittedName>
        <fullName evidence="1">Uncharacterized protein</fullName>
    </submittedName>
</protein>
<proteinExistence type="predicted"/>
<name>A0A0C4Y796_9BURK</name>
<accession>A0A0C4Y796</accession>
<dbReference type="KEGG" id="cbw:RR42_m1396"/>
<organism evidence="1 2">
    <name type="scientific">Cupriavidus basilensis</name>
    <dbReference type="NCBI Taxonomy" id="68895"/>
    <lineage>
        <taxon>Bacteria</taxon>
        <taxon>Pseudomonadati</taxon>
        <taxon>Pseudomonadota</taxon>
        <taxon>Betaproteobacteria</taxon>
        <taxon>Burkholderiales</taxon>
        <taxon>Burkholderiaceae</taxon>
        <taxon>Cupriavidus</taxon>
    </lineage>
</organism>
<dbReference type="RefSeq" id="WP_052494486.1">
    <property type="nucleotide sequence ID" value="NZ_CP010536.1"/>
</dbReference>
<dbReference type="Proteomes" id="UP000031843">
    <property type="component" value="Chromosome main"/>
</dbReference>
<keyword evidence="2" id="KW-1185">Reference proteome</keyword>
<sequence length="129" mass="14593">MSWRFVYRVLPVLVIRTDRLIPARFQGYNLGPVILLRPTARAALLEHELTHSRQVYRTLFLMGAIYYLSKRWRLRWEAEAYAVQWKAGDSLANLSTFLANNYHLGISVSEAQRAILGAALGLAGGFGEA</sequence>
<dbReference type="EMBL" id="CP010536">
    <property type="protein sequence ID" value="AJG18798.1"/>
    <property type="molecule type" value="Genomic_DNA"/>
</dbReference>
<dbReference type="STRING" id="68895.RR42_m1396"/>
<evidence type="ECO:0000313" key="2">
    <source>
        <dbReference type="Proteomes" id="UP000031843"/>
    </source>
</evidence>